<gene>
    <name evidence="2" type="ORF">LOC62_03G005034</name>
</gene>
<keyword evidence="1" id="KW-0472">Membrane</keyword>
<keyword evidence="1" id="KW-1133">Transmembrane helix</keyword>
<keyword evidence="3" id="KW-1185">Reference proteome</keyword>
<dbReference type="RefSeq" id="XP_062627543.1">
    <property type="nucleotide sequence ID" value="XM_062771559.1"/>
</dbReference>
<evidence type="ECO:0000313" key="3">
    <source>
        <dbReference type="Proteomes" id="UP000827549"/>
    </source>
</evidence>
<dbReference type="Proteomes" id="UP000827549">
    <property type="component" value="Chromosome 3"/>
</dbReference>
<evidence type="ECO:0000313" key="2">
    <source>
        <dbReference type="EMBL" id="WOO81511.1"/>
    </source>
</evidence>
<feature type="transmembrane region" description="Helical" evidence="1">
    <location>
        <begin position="140"/>
        <end position="161"/>
    </location>
</feature>
<proteinExistence type="predicted"/>
<keyword evidence="1" id="KW-0812">Transmembrane</keyword>
<dbReference type="EMBL" id="CP086716">
    <property type="protein sequence ID" value="WOO81511.1"/>
    <property type="molecule type" value="Genomic_DNA"/>
</dbReference>
<dbReference type="GeneID" id="87808265"/>
<accession>A0AAF0YBS5</accession>
<sequence length="435" mass="48617">MSTTVSTPTTPSTTESTTTIVLAPAPRATRTINALYLSSLVDIRRPLPFAVFYTLVCELGRGLAPLVFVFNVLAHFVNCSLLALIAHAARGLSLKTPRALTFNPDPAYAFFPAYARFLPTPNSPRDIAFLVRDVGACLRALAFLAVLVVRLPLARFLGLVAPKRFAPIRRRVVGISQTSLDAFAAAIEERETRLADEEKAAAAARRVATQRNKSKLELALPAPLARPVDKVLTKKPMSPRKRHHLRKKAARAAELARVQAESGVPVKPPSTCDKVKAALNLKAKLADKWEEWNAAGLEWEHFTNRPEARYLFHDISRVEYVKLHGIKTHIWSAAYDTDETHYLPSACRARARIALAKESIRGLKAEGAPKLAIQFVEFELEKQASILHYELKRNANNHYFWRLGGLDKSTRPRFHKYLATAITIKWDVRRTVRKA</sequence>
<dbReference type="AlphaFoldDB" id="A0AAF0YBS5"/>
<evidence type="ECO:0000256" key="1">
    <source>
        <dbReference type="SAM" id="Phobius"/>
    </source>
</evidence>
<organism evidence="2 3">
    <name type="scientific">Vanrija pseudolonga</name>
    <dbReference type="NCBI Taxonomy" id="143232"/>
    <lineage>
        <taxon>Eukaryota</taxon>
        <taxon>Fungi</taxon>
        <taxon>Dikarya</taxon>
        <taxon>Basidiomycota</taxon>
        <taxon>Agaricomycotina</taxon>
        <taxon>Tremellomycetes</taxon>
        <taxon>Trichosporonales</taxon>
        <taxon>Trichosporonaceae</taxon>
        <taxon>Vanrija</taxon>
    </lineage>
</organism>
<feature type="transmembrane region" description="Helical" evidence="1">
    <location>
        <begin position="68"/>
        <end position="89"/>
    </location>
</feature>
<protein>
    <submittedName>
        <fullName evidence="2">Uncharacterized protein</fullName>
    </submittedName>
</protein>
<name>A0AAF0YBS5_9TREE</name>
<reference evidence="2" key="1">
    <citation type="submission" date="2023-10" db="EMBL/GenBank/DDBJ databases">
        <authorList>
            <person name="Noh H."/>
        </authorList>
    </citation>
    <scope>NUCLEOTIDE SEQUENCE</scope>
    <source>
        <strain evidence="2">DUCC4014</strain>
    </source>
</reference>